<accession>A0A327WYE6</accession>
<feature type="transmembrane region" description="Helical" evidence="5">
    <location>
        <begin position="132"/>
        <end position="154"/>
    </location>
</feature>
<feature type="transmembrane region" description="Helical" evidence="5">
    <location>
        <begin position="6"/>
        <end position="27"/>
    </location>
</feature>
<evidence type="ECO:0000256" key="5">
    <source>
        <dbReference type="SAM" id="Phobius"/>
    </source>
</evidence>
<evidence type="ECO:0000256" key="4">
    <source>
        <dbReference type="ARBA" id="ARBA00023136"/>
    </source>
</evidence>
<feature type="transmembrane region" description="Helical" evidence="5">
    <location>
        <begin position="205"/>
        <end position="228"/>
    </location>
</feature>
<feature type="transmembrane region" description="Helical" evidence="5">
    <location>
        <begin position="268"/>
        <end position="289"/>
    </location>
</feature>
<feature type="transmembrane region" description="Helical" evidence="5">
    <location>
        <begin position="86"/>
        <end position="112"/>
    </location>
</feature>
<organism evidence="6 7">
    <name type="scientific">Larkinella arboricola</name>
    <dbReference type="NCBI Taxonomy" id="643671"/>
    <lineage>
        <taxon>Bacteria</taxon>
        <taxon>Pseudomonadati</taxon>
        <taxon>Bacteroidota</taxon>
        <taxon>Cytophagia</taxon>
        <taxon>Cytophagales</taxon>
        <taxon>Spirosomataceae</taxon>
        <taxon>Larkinella</taxon>
    </lineage>
</organism>
<evidence type="ECO:0000256" key="3">
    <source>
        <dbReference type="ARBA" id="ARBA00022989"/>
    </source>
</evidence>
<feature type="transmembrane region" description="Helical" evidence="5">
    <location>
        <begin position="39"/>
        <end position="57"/>
    </location>
</feature>
<dbReference type="Proteomes" id="UP000248790">
    <property type="component" value="Unassembled WGS sequence"/>
</dbReference>
<comment type="caution">
    <text evidence="6">The sequence shown here is derived from an EMBL/GenBank/DDBJ whole genome shotgun (WGS) entry which is preliminary data.</text>
</comment>
<comment type="subcellular location">
    <subcellularLocation>
        <location evidence="1">Membrane</location>
        <topology evidence="1">Multi-pass membrane protein</topology>
    </subcellularLocation>
</comment>
<keyword evidence="2 5" id="KW-0812">Transmembrane</keyword>
<dbReference type="OrthoDB" id="665023at2"/>
<dbReference type="AlphaFoldDB" id="A0A327WYE6"/>
<evidence type="ECO:0000256" key="2">
    <source>
        <dbReference type="ARBA" id="ARBA00022692"/>
    </source>
</evidence>
<keyword evidence="6" id="KW-0808">Transferase</keyword>
<dbReference type="RefSeq" id="WP_111628460.1">
    <property type="nucleotide sequence ID" value="NZ_QLMC01000003.1"/>
</dbReference>
<evidence type="ECO:0000313" key="7">
    <source>
        <dbReference type="Proteomes" id="UP000248790"/>
    </source>
</evidence>
<keyword evidence="3 5" id="KW-1133">Transmembrane helix</keyword>
<protein>
    <submittedName>
        <fullName evidence="6">1,4-dihydroxy-2-naphthoate octaprenyltransferase</fullName>
    </submittedName>
</protein>
<dbReference type="EMBL" id="QLMC01000003">
    <property type="protein sequence ID" value="RAJ97475.1"/>
    <property type="molecule type" value="Genomic_DNA"/>
</dbReference>
<reference evidence="6 7" key="1">
    <citation type="submission" date="2018-06" db="EMBL/GenBank/DDBJ databases">
        <title>Genomic Encyclopedia of Archaeal and Bacterial Type Strains, Phase II (KMG-II): from individual species to whole genera.</title>
        <authorList>
            <person name="Goeker M."/>
        </authorList>
    </citation>
    <scope>NUCLEOTIDE SEQUENCE [LARGE SCALE GENOMIC DNA]</scope>
    <source>
        <strain evidence="6 7">DSM 21851</strain>
    </source>
</reference>
<sequence>MTFRTVWLHLRVPFSFFLLPVFLFALSQSDALRLGTLDWIRVAVVWVVIHLLLYPASNAYNSYFDKDEGSIGILETPPPVDKTLFYVAWALDLLALLLGIWVGWPFVAYLLIYGFISKAYSHPAIRLKKYPVMSWLIVSLFQGGFTYLMTLQAIDRLPIAELMKPQPLLAALLCTMNLLAVYPITQIYQHEEDSRRGDLTMSRLLGVRGTFLNAVFWFAVSLVGFYQYFRGAALFWLLPVCLLPGVVYFLLWYWRVNRDVRQADFRSAMTMTLLSGTGLNFFFLFLLILTGS</sequence>
<feature type="transmembrane region" description="Helical" evidence="5">
    <location>
        <begin position="166"/>
        <end position="184"/>
    </location>
</feature>
<proteinExistence type="predicted"/>
<dbReference type="GO" id="GO:0016765">
    <property type="term" value="F:transferase activity, transferring alkyl or aryl (other than methyl) groups"/>
    <property type="evidence" value="ECO:0007669"/>
    <property type="project" value="InterPro"/>
</dbReference>
<evidence type="ECO:0000256" key="1">
    <source>
        <dbReference type="ARBA" id="ARBA00004141"/>
    </source>
</evidence>
<keyword evidence="7" id="KW-1185">Reference proteome</keyword>
<evidence type="ECO:0000313" key="6">
    <source>
        <dbReference type="EMBL" id="RAJ97475.1"/>
    </source>
</evidence>
<feature type="transmembrane region" description="Helical" evidence="5">
    <location>
        <begin position="234"/>
        <end position="256"/>
    </location>
</feature>
<name>A0A327WYE6_LARAB</name>
<gene>
    <name evidence="6" type="ORF">LX87_02377</name>
</gene>
<dbReference type="Pfam" id="PF01040">
    <property type="entry name" value="UbiA"/>
    <property type="match status" value="1"/>
</dbReference>
<dbReference type="InterPro" id="IPR000537">
    <property type="entry name" value="UbiA_prenyltransferase"/>
</dbReference>
<dbReference type="GO" id="GO:0016020">
    <property type="term" value="C:membrane"/>
    <property type="evidence" value="ECO:0007669"/>
    <property type="project" value="UniProtKB-SubCell"/>
</dbReference>
<keyword evidence="4 5" id="KW-0472">Membrane</keyword>